<feature type="transmembrane region" description="Helical" evidence="1">
    <location>
        <begin position="125"/>
        <end position="150"/>
    </location>
</feature>
<name>A0A4S4EMU8_CAMSN</name>
<dbReference type="AlphaFoldDB" id="A0A4S4EMU8"/>
<dbReference type="PANTHER" id="PTHR35107">
    <property type="entry name" value="EXPRESSED PROTEIN"/>
    <property type="match status" value="1"/>
</dbReference>
<protein>
    <submittedName>
        <fullName evidence="3">Uncharacterized protein</fullName>
    </submittedName>
</protein>
<feature type="chain" id="PRO_5020229858" evidence="2">
    <location>
        <begin position="26"/>
        <end position="249"/>
    </location>
</feature>
<reference evidence="3 4" key="1">
    <citation type="journal article" date="2018" name="Proc. Natl. Acad. Sci. U.S.A.">
        <title>Draft genome sequence of Camellia sinensis var. sinensis provides insights into the evolution of the tea genome and tea quality.</title>
        <authorList>
            <person name="Wei C."/>
            <person name="Yang H."/>
            <person name="Wang S."/>
            <person name="Zhao J."/>
            <person name="Liu C."/>
            <person name="Gao L."/>
            <person name="Xia E."/>
            <person name="Lu Y."/>
            <person name="Tai Y."/>
            <person name="She G."/>
            <person name="Sun J."/>
            <person name="Cao H."/>
            <person name="Tong W."/>
            <person name="Gao Q."/>
            <person name="Li Y."/>
            <person name="Deng W."/>
            <person name="Jiang X."/>
            <person name="Wang W."/>
            <person name="Chen Q."/>
            <person name="Zhang S."/>
            <person name="Li H."/>
            <person name="Wu J."/>
            <person name="Wang P."/>
            <person name="Li P."/>
            <person name="Shi C."/>
            <person name="Zheng F."/>
            <person name="Jian J."/>
            <person name="Huang B."/>
            <person name="Shan D."/>
            <person name="Shi M."/>
            <person name="Fang C."/>
            <person name="Yue Y."/>
            <person name="Li F."/>
            <person name="Li D."/>
            <person name="Wei S."/>
            <person name="Han B."/>
            <person name="Jiang C."/>
            <person name="Yin Y."/>
            <person name="Xia T."/>
            <person name="Zhang Z."/>
            <person name="Bennetzen J.L."/>
            <person name="Zhao S."/>
            <person name="Wan X."/>
        </authorList>
    </citation>
    <scope>NUCLEOTIDE SEQUENCE [LARGE SCALE GENOMIC DNA]</scope>
    <source>
        <strain evidence="4">cv. Shuchazao</strain>
        <tissue evidence="3">Leaf</tissue>
    </source>
</reference>
<feature type="transmembrane region" description="Helical" evidence="1">
    <location>
        <begin position="226"/>
        <end position="245"/>
    </location>
</feature>
<keyword evidence="4" id="KW-1185">Reference proteome</keyword>
<sequence>MATSSHHRLLLQLSILLGLLALSATARPGRHFHPCKTLIFFSASSSSSSSDSLDQNPNFSPQNPSITVFFTEIREIHPKPTTFVSSYPTVIVDRATVDDVEEHDDNRPLPFGLYSSSFRDRTKDILSVVGSLLFGVGCGALTAATLYLICSSCGQGGGLRKKGDSDAEDLSYPVKRIVMVESGEKLVYSVVQGTIVIGEIFPGNAFLWKTEPLVQGKYFGNVFSQLLYNLGALVELACALILFIIRKSS</sequence>
<dbReference type="EMBL" id="SDRB02003514">
    <property type="protein sequence ID" value="THG17505.1"/>
    <property type="molecule type" value="Genomic_DNA"/>
</dbReference>
<feature type="signal peptide" evidence="2">
    <location>
        <begin position="1"/>
        <end position="25"/>
    </location>
</feature>
<evidence type="ECO:0000313" key="4">
    <source>
        <dbReference type="Proteomes" id="UP000306102"/>
    </source>
</evidence>
<evidence type="ECO:0000256" key="1">
    <source>
        <dbReference type="SAM" id="Phobius"/>
    </source>
</evidence>
<keyword evidence="1" id="KW-1133">Transmembrane helix</keyword>
<keyword evidence="2" id="KW-0732">Signal</keyword>
<gene>
    <name evidence="3" type="ORF">TEA_009032</name>
</gene>
<proteinExistence type="predicted"/>
<keyword evidence="1" id="KW-0472">Membrane</keyword>
<dbReference type="PANTHER" id="PTHR35107:SF2">
    <property type="entry name" value="EXPRESSED PROTEIN"/>
    <property type="match status" value="1"/>
</dbReference>
<comment type="caution">
    <text evidence="3">The sequence shown here is derived from an EMBL/GenBank/DDBJ whole genome shotgun (WGS) entry which is preliminary data.</text>
</comment>
<feature type="transmembrane region" description="Helical" evidence="1">
    <location>
        <begin position="186"/>
        <end position="206"/>
    </location>
</feature>
<evidence type="ECO:0000256" key="2">
    <source>
        <dbReference type="SAM" id="SignalP"/>
    </source>
</evidence>
<keyword evidence="1" id="KW-0812">Transmembrane</keyword>
<accession>A0A4S4EMU8</accession>
<evidence type="ECO:0000313" key="3">
    <source>
        <dbReference type="EMBL" id="THG17505.1"/>
    </source>
</evidence>
<organism evidence="3 4">
    <name type="scientific">Camellia sinensis var. sinensis</name>
    <name type="common">China tea</name>
    <dbReference type="NCBI Taxonomy" id="542762"/>
    <lineage>
        <taxon>Eukaryota</taxon>
        <taxon>Viridiplantae</taxon>
        <taxon>Streptophyta</taxon>
        <taxon>Embryophyta</taxon>
        <taxon>Tracheophyta</taxon>
        <taxon>Spermatophyta</taxon>
        <taxon>Magnoliopsida</taxon>
        <taxon>eudicotyledons</taxon>
        <taxon>Gunneridae</taxon>
        <taxon>Pentapetalae</taxon>
        <taxon>asterids</taxon>
        <taxon>Ericales</taxon>
        <taxon>Theaceae</taxon>
        <taxon>Camellia</taxon>
    </lineage>
</organism>
<dbReference type="Proteomes" id="UP000306102">
    <property type="component" value="Unassembled WGS sequence"/>
</dbReference>